<dbReference type="PANTHER" id="PTHR21666">
    <property type="entry name" value="PEPTIDASE-RELATED"/>
    <property type="match status" value="1"/>
</dbReference>
<evidence type="ECO:0000256" key="2">
    <source>
        <dbReference type="SAM" id="Coils"/>
    </source>
</evidence>
<dbReference type="Pfam" id="PF01551">
    <property type="entry name" value="Peptidase_M23"/>
    <property type="match status" value="1"/>
</dbReference>
<protein>
    <submittedName>
        <fullName evidence="5">Peptidase M23B family / metalloendopeptidase</fullName>
    </submittedName>
</protein>
<feature type="coiled-coil region" evidence="2">
    <location>
        <begin position="160"/>
        <end position="205"/>
    </location>
</feature>
<dbReference type="SUPFAM" id="SSF51261">
    <property type="entry name" value="Duplicated hybrid motif"/>
    <property type="match status" value="1"/>
</dbReference>
<evidence type="ECO:0000256" key="1">
    <source>
        <dbReference type="ARBA" id="ARBA00022729"/>
    </source>
</evidence>
<feature type="domain" description="M23ase beta-sheet core" evidence="4">
    <location>
        <begin position="273"/>
        <end position="367"/>
    </location>
</feature>
<proteinExistence type="predicted"/>
<keyword evidence="2" id="KW-0175">Coiled coil</keyword>
<accession>A0A0B7NU91</accession>
<dbReference type="AlphaFoldDB" id="A0A0B7NU91"/>
<sequence length="373" mass="39029">MAMRARHGVVRLGLVCLTALAVFGTANVSGQVAVMAEGTDAAVSNSTVDAAQAKLDQIKYDSQKVEADYQTSVKKQQAAQDAYDQATTQIAEEQAKLDALRGDAAQIALSNYQGASVPQTTRLLTSDDTHDLLSELSTVQSINTLTAEKMARYNAEKSLLESLREEAVASVDEVRKQTDQQAALLAKAQDQTAQAQKVLDGLTTEQQKQVIAAQATKVQVGTSVSNGASRDASRSDLAGIRTAIAKQKVWPASGELVSSFSSRVNPIGGYAEFHDGDDIAAACGEPVQAAWGGTVLAAGMVGGWGNRVVIDHGNGLATAYNHLLGFSVSPGQQVNVGDVIARVGSTGNSTGCHLHFHVIENGIAVDPAPIFGK</sequence>
<evidence type="ECO:0000259" key="4">
    <source>
        <dbReference type="Pfam" id="PF01551"/>
    </source>
</evidence>
<organism evidence="5">
    <name type="scientific">Propionibacterium freudenreichii subsp. freudenreichii</name>
    <dbReference type="NCBI Taxonomy" id="66712"/>
    <lineage>
        <taxon>Bacteria</taxon>
        <taxon>Bacillati</taxon>
        <taxon>Actinomycetota</taxon>
        <taxon>Actinomycetes</taxon>
        <taxon>Propionibacteriales</taxon>
        <taxon>Propionibacteriaceae</taxon>
        <taxon>Propionibacterium</taxon>
    </lineage>
</organism>
<dbReference type="PANTHER" id="PTHR21666:SF289">
    <property type="entry name" value="L-ALA--D-GLU ENDOPEPTIDASE"/>
    <property type="match status" value="1"/>
</dbReference>
<dbReference type="Gene3D" id="6.10.250.3150">
    <property type="match status" value="1"/>
</dbReference>
<dbReference type="GO" id="GO:0004222">
    <property type="term" value="F:metalloendopeptidase activity"/>
    <property type="evidence" value="ECO:0007669"/>
    <property type="project" value="TreeGrafter"/>
</dbReference>
<feature type="chain" id="PRO_5038828315" evidence="3">
    <location>
        <begin position="22"/>
        <end position="373"/>
    </location>
</feature>
<gene>
    <name evidence="5" type="ORF">PFCIRM138_01910</name>
</gene>
<feature type="signal peptide" evidence="3">
    <location>
        <begin position="1"/>
        <end position="21"/>
    </location>
</feature>
<feature type="coiled-coil region" evidence="2">
    <location>
        <begin position="76"/>
        <end position="103"/>
    </location>
</feature>
<dbReference type="InterPro" id="IPR050570">
    <property type="entry name" value="Cell_wall_metabolism_enzyme"/>
</dbReference>
<dbReference type="CDD" id="cd12797">
    <property type="entry name" value="M23_peptidase"/>
    <property type="match status" value="1"/>
</dbReference>
<reference evidence="5" key="1">
    <citation type="submission" date="2014-08" db="EMBL/GenBank/DDBJ databases">
        <authorList>
            <person name="Falentin Helene"/>
        </authorList>
    </citation>
    <scope>NUCLEOTIDE SEQUENCE</scope>
</reference>
<name>A0A0B7NU91_PROFF</name>
<dbReference type="InterPro" id="IPR016047">
    <property type="entry name" value="M23ase_b-sheet_dom"/>
</dbReference>
<dbReference type="InterPro" id="IPR011055">
    <property type="entry name" value="Dup_hybrid_motif"/>
</dbReference>
<evidence type="ECO:0000313" key="5">
    <source>
        <dbReference type="EMBL" id="CEP27500.1"/>
    </source>
</evidence>
<evidence type="ECO:0000256" key="3">
    <source>
        <dbReference type="SAM" id="SignalP"/>
    </source>
</evidence>
<dbReference type="Gene3D" id="2.70.70.10">
    <property type="entry name" value="Glucose Permease (Domain IIA)"/>
    <property type="match status" value="1"/>
</dbReference>
<keyword evidence="1 3" id="KW-0732">Signal</keyword>
<dbReference type="EMBL" id="LM676436">
    <property type="protein sequence ID" value="CEP27500.1"/>
    <property type="molecule type" value="Genomic_DNA"/>
</dbReference>